<dbReference type="OrthoDB" id="9797020at2"/>
<reference evidence="3 4" key="1">
    <citation type="submission" date="2019-06" db="EMBL/GenBank/DDBJ databases">
        <title>New taxonomy in bacterial strain CC-CFT640, isolated from vineyard.</title>
        <authorList>
            <person name="Lin S.-Y."/>
            <person name="Tsai C.-F."/>
            <person name="Young C.-C."/>
        </authorList>
    </citation>
    <scope>NUCLEOTIDE SEQUENCE [LARGE SCALE GENOMIC DNA]</scope>
    <source>
        <strain evidence="3 4">CC-CFT640</strain>
    </source>
</reference>
<evidence type="ECO:0000313" key="3">
    <source>
        <dbReference type="EMBL" id="TXL80354.1"/>
    </source>
</evidence>
<dbReference type="InterPro" id="IPR002347">
    <property type="entry name" value="SDR_fam"/>
</dbReference>
<dbReference type="PRINTS" id="PR00080">
    <property type="entry name" value="SDRFAMILY"/>
</dbReference>
<dbReference type="EC" id="1.1.1.47" evidence="3"/>
<feature type="domain" description="Ketoreductase" evidence="2">
    <location>
        <begin position="6"/>
        <end position="187"/>
    </location>
</feature>
<evidence type="ECO:0000256" key="1">
    <source>
        <dbReference type="ARBA" id="ARBA00006484"/>
    </source>
</evidence>
<protein>
    <submittedName>
        <fullName evidence="3">Glucose 1-dehydrogenase</fullName>
        <ecNumber evidence="3">1.1.1.47</ecNumber>
    </submittedName>
</protein>
<evidence type="ECO:0000313" key="4">
    <source>
        <dbReference type="Proteomes" id="UP000321638"/>
    </source>
</evidence>
<keyword evidence="3" id="KW-0560">Oxidoreductase</keyword>
<organism evidence="3 4">
    <name type="scientific">Vineibacter terrae</name>
    <dbReference type="NCBI Taxonomy" id="2586908"/>
    <lineage>
        <taxon>Bacteria</taxon>
        <taxon>Pseudomonadati</taxon>
        <taxon>Pseudomonadota</taxon>
        <taxon>Alphaproteobacteria</taxon>
        <taxon>Hyphomicrobiales</taxon>
        <taxon>Vineibacter</taxon>
    </lineage>
</organism>
<comment type="caution">
    <text evidence="3">The sequence shown here is derived from an EMBL/GenBank/DDBJ whole genome shotgun (WGS) entry which is preliminary data.</text>
</comment>
<gene>
    <name evidence="3" type="ORF">FHP25_04795</name>
</gene>
<dbReference type="PANTHER" id="PTHR42879:SF2">
    <property type="entry name" value="3-OXOACYL-[ACYL-CARRIER-PROTEIN] REDUCTASE FABG"/>
    <property type="match status" value="1"/>
</dbReference>
<dbReference type="InterPro" id="IPR057326">
    <property type="entry name" value="KR_dom"/>
</dbReference>
<dbReference type="EMBL" id="VDUZ01000004">
    <property type="protein sequence ID" value="TXL80354.1"/>
    <property type="molecule type" value="Genomic_DNA"/>
</dbReference>
<dbReference type="PRINTS" id="PR00081">
    <property type="entry name" value="GDHRDH"/>
</dbReference>
<dbReference type="Pfam" id="PF13561">
    <property type="entry name" value="adh_short_C2"/>
    <property type="match status" value="1"/>
</dbReference>
<dbReference type="RefSeq" id="WP_147845768.1">
    <property type="nucleotide sequence ID" value="NZ_VDUZ01000004.1"/>
</dbReference>
<sequence length="258" mass="27142">MAWHEQVAVVTGGGRGIGRATALMLARRGAAVCVNYAARADAAQAVVDDITAAGGRAMAVGADVADSAAVGDMIDRVMAQWGPVTILVNNAGVSRQATLDTYDPALLERMRRVNADGVIHTTRAVMAAMRERRYGRIVNLSSIAAIGTSLPGNAFYAASKAEVVALTRRFALELGPHGITVNAVSPGFVRTDMTQANRGQADWARVESQLAERAMMGRIGEPEDIAHAVTFLSAPESGWITAQVLVVDGGRMDYIGHG</sequence>
<dbReference type="Proteomes" id="UP000321638">
    <property type="component" value="Unassembled WGS sequence"/>
</dbReference>
<name>A0A5C8PSU4_9HYPH</name>
<dbReference type="NCBIfam" id="NF005559">
    <property type="entry name" value="PRK07231.1"/>
    <property type="match status" value="1"/>
</dbReference>
<dbReference type="GO" id="GO:0047936">
    <property type="term" value="F:glucose 1-dehydrogenase [NAD(P)+] activity"/>
    <property type="evidence" value="ECO:0007669"/>
    <property type="project" value="UniProtKB-EC"/>
</dbReference>
<evidence type="ECO:0000259" key="2">
    <source>
        <dbReference type="SMART" id="SM00822"/>
    </source>
</evidence>
<dbReference type="InterPro" id="IPR050259">
    <property type="entry name" value="SDR"/>
</dbReference>
<dbReference type="AlphaFoldDB" id="A0A5C8PSU4"/>
<proteinExistence type="inferred from homology"/>
<dbReference type="PANTHER" id="PTHR42879">
    <property type="entry name" value="3-OXOACYL-(ACYL-CARRIER-PROTEIN) REDUCTASE"/>
    <property type="match status" value="1"/>
</dbReference>
<accession>A0A5C8PSU4</accession>
<dbReference type="SMART" id="SM00822">
    <property type="entry name" value="PKS_KR"/>
    <property type="match status" value="1"/>
</dbReference>
<dbReference type="InterPro" id="IPR036291">
    <property type="entry name" value="NAD(P)-bd_dom_sf"/>
</dbReference>
<dbReference type="FunFam" id="3.40.50.720:FF:000084">
    <property type="entry name" value="Short-chain dehydrogenase reductase"/>
    <property type="match status" value="1"/>
</dbReference>
<dbReference type="Gene3D" id="3.40.50.720">
    <property type="entry name" value="NAD(P)-binding Rossmann-like Domain"/>
    <property type="match status" value="1"/>
</dbReference>
<comment type="similarity">
    <text evidence="1">Belongs to the short-chain dehydrogenases/reductases (SDR) family.</text>
</comment>
<keyword evidence="4" id="KW-1185">Reference proteome</keyword>
<dbReference type="SUPFAM" id="SSF51735">
    <property type="entry name" value="NAD(P)-binding Rossmann-fold domains"/>
    <property type="match status" value="1"/>
</dbReference>